<protein>
    <recommendedName>
        <fullName evidence="3">NAD-dependent epimerase/dehydratase domain-containing protein</fullName>
    </recommendedName>
</protein>
<reference evidence="4 5" key="1">
    <citation type="submission" date="2011-06" db="EMBL/GenBank/DDBJ databases">
        <title>The Genome Sequence of Fusarium oxysporum FOSC 3-a.</title>
        <authorList>
            <consortium name="The Broad Institute Genome Sequencing Platform"/>
            <person name="Ma L.-J."/>
            <person name="Gale L.R."/>
            <person name="Schwartz D.C."/>
            <person name="Zhou S."/>
            <person name="Corby-Kistler H."/>
            <person name="Young S.K."/>
            <person name="Zeng Q."/>
            <person name="Gargeya S."/>
            <person name="Fitzgerald M."/>
            <person name="Haas B."/>
            <person name="Abouelleil A."/>
            <person name="Alvarado L."/>
            <person name="Arachchi H.M."/>
            <person name="Berlin A."/>
            <person name="Brown A."/>
            <person name="Chapman S.B."/>
            <person name="Chen Z."/>
            <person name="Dunbar C."/>
            <person name="Freedman E."/>
            <person name="Gearin G."/>
            <person name="Gellesch M."/>
            <person name="Goldberg J."/>
            <person name="Griggs A."/>
            <person name="Gujja S."/>
            <person name="Heiman D."/>
            <person name="Howarth C."/>
            <person name="Larson L."/>
            <person name="Lui A."/>
            <person name="MacDonald P.J.P."/>
            <person name="Mehta T."/>
            <person name="Montmayeur A."/>
            <person name="Murphy C."/>
            <person name="Neiman D."/>
            <person name="Pearson M."/>
            <person name="Priest M."/>
            <person name="Roberts A."/>
            <person name="Saif S."/>
            <person name="Shea T."/>
            <person name="Shenoy N."/>
            <person name="Sisk P."/>
            <person name="Stolte C."/>
            <person name="Sykes S."/>
            <person name="Wortman J."/>
            <person name="Nusbaum C."/>
            <person name="Birren B."/>
        </authorList>
    </citation>
    <scope>NUCLEOTIDE SEQUENCE [LARGE SCALE GENOMIC DNA]</scope>
    <source>
        <strain evidence="5">FOSC 3-a</strain>
    </source>
</reference>
<accession>W9HLC0</accession>
<dbReference type="Pfam" id="PF01370">
    <property type="entry name" value="Epimerase"/>
    <property type="match status" value="1"/>
</dbReference>
<organism evidence="4 5">
    <name type="scientific">Fusarium oxysporum NRRL 32931</name>
    <dbReference type="NCBI Taxonomy" id="660029"/>
    <lineage>
        <taxon>Eukaryota</taxon>
        <taxon>Fungi</taxon>
        <taxon>Dikarya</taxon>
        <taxon>Ascomycota</taxon>
        <taxon>Pezizomycotina</taxon>
        <taxon>Sordariomycetes</taxon>
        <taxon>Hypocreomycetidae</taxon>
        <taxon>Hypocreales</taxon>
        <taxon>Nectriaceae</taxon>
        <taxon>Fusarium</taxon>
        <taxon>Fusarium oxysporum species complex</taxon>
    </lineage>
</organism>
<dbReference type="SUPFAM" id="SSF51735">
    <property type="entry name" value="NAD(P)-binding Rossmann-fold domains"/>
    <property type="match status" value="1"/>
</dbReference>
<gene>
    <name evidence="4" type="ORF">FOYG_15263</name>
</gene>
<proteinExistence type="inferred from homology"/>
<dbReference type="OrthoDB" id="2735536at2759"/>
<dbReference type="HOGENOM" id="CLU_007383_9_2_1"/>
<evidence type="ECO:0000256" key="2">
    <source>
        <dbReference type="ARBA" id="ARBA00023445"/>
    </source>
</evidence>
<name>W9HLC0_FUSOX</name>
<dbReference type="AlphaFoldDB" id="W9HLC0"/>
<dbReference type="Gene3D" id="3.40.50.720">
    <property type="entry name" value="NAD(P)-binding Rossmann-like Domain"/>
    <property type="match status" value="1"/>
</dbReference>
<evidence type="ECO:0000313" key="4">
    <source>
        <dbReference type="EMBL" id="EWY80971.1"/>
    </source>
</evidence>
<dbReference type="GO" id="GO:0016616">
    <property type="term" value="F:oxidoreductase activity, acting on the CH-OH group of donors, NAD or NADP as acceptor"/>
    <property type="evidence" value="ECO:0007669"/>
    <property type="project" value="TreeGrafter"/>
</dbReference>
<dbReference type="PANTHER" id="PTHR10366:SF564">
    <property type="entry name" value="STEROL-4-ALPHA-CARBOXYLATE 3-DEHYDROGENASE, DECARBOXYLATING"/>
    <property type="match status" value="1"/>
</dbReference>
<sequence>MPSSASSILVTGANGYLGLHIVDQLLKQGNNVCAAVRSQKAAETIRQNFREQTDAHQLRIGFIDDLTKPESFSNVLDDTVTALIHVASPCPMGKDIKDNERDMLGPAISGATAVLEAAESYTSARFQRVVQISSFSAMIDTSQGSRPGYVYTEADWNPVKYEEAVAEKDSIAVYLASKALAEKAVWKWVGDHKPRFDVVSLCPSMIFGPQIDRIEAMATLHSTASLLWQLVDSQSLPPLDFAGVIDVRDAAIMAVAAVKKPEASNKRFLLAQHFDWQSAADAARNGLSQDVASRIPIGRPGSGKNEALSSLYTVDGSHASDVLGVSYRALDKTVVDTLKQFLDVEPREKNS</sequence>
<dbReference type="InterPro" id="IPR050425">
    <property type="entry name" value="NAD(P)_dehydrat-like"/>
</dbReference>
<dbReference type="InterPro" id="IPR001509">
    <property type="entry name" value="Epimerase_deHydtase"/>
</dbReference>
<evidence type="ECO:0000259" key="3">
    <source>
        <dbReference type="Pfam" id="PF01370"/>
    </source>
</evidence>
<dbReference type="InterPro" id="IPR036291">
    <property type="entry name" value="NAD(P)-bd_dom_sf"/>
</dbReference>
<dbReference type="EMBL" id="JH717849">
    <property type="protein sequence ID" value="EWY80971.1"/>
    <property type="molecule type" value="Genomic_DNA"/>
</dbReference>
<dbReference type="Proteomes" id="UP000030753">
    <property type="component" value="Unassembled WGS sequence"/>
</dbReference>
<comment type="similarity">
    <text evidence="2">Belongs to the NAD(P)-dependent epimerase/dehydratase family. Dihydroflavonol-4-reductase subfamily.</text>
</comment>
<keyword evidence="1" id="KW-0560">Oxidoreductase</keyword>
<evidence type="ECO:0000256" key="1">
    <source>
        <dbReference type="ARBA" id="ARBA00023002"/>
    </source>
</evidence>
<evidence type="ECO:0000313" key="5">
    <source>
        <dbReference type="Proteomes" id="UP000030753"/>
    </source>
</evidence>
<feature type="domain" description="NAD-dependent epimerase/dehydratase" evidence="3">
    <location>
        <begin position="8"/>
        <end position="261"/>
    </location>
</feature>
<dbReference type="PANTHER" id="PTHR10366">
    <property type="entry name" value="NAD DEPENDENT EPIMERASE/DEHYDRATASE"/>
    <property type="match status" value="1"/>
</dbReference>